<comment type="similarity">
    <text evidence="2 14">Belongs to the ING family.</text>
</comment>
<dbReference type="OrthoDB" id="5411773at2759"/>
<proteinExistence type="inferred from homology"/>
<dbReference type="SUPFAM" id="SSF57903">
    <property type="entry name" value="FYVE/PHD zinc finger"/>
    <property type="match status" value="1"/>
</dbReference>
<dbReference type="GO" id="GO:0006325">
    <property type="term" value="P:chromatin organization"/>
    <property type="evidence" value="ECO:0007669"/>
    <property type="project" value="UniProtKB-KW"/>
</dbReference>
<sequence>MLYLEDYIEMIEHLPRELRDSFTEMREIDLQVHNTTDNLEERVKTFFGSAKKLKPAEREQEYESIKRDYYKTLDDSDEKVQIAHQMYDLVDRHLRRLDQELHKFKMELEADNAGITELLERRSLELDVTGAESQKENRYSGRSGLSRHSHERKAVLTAQQAVRREADRAADRHHAEARQPAAVAPASVAGAAYPAVSYMGSMGVGSNNALAAAASQAIAATQHMQQGRRTSSMKASYDAISAGSGGASGEFPLARELAGAAHTALASSGLVGTDRKRKKSTAPPAPPPAPVPTSPTPSDELVGDMIIDPNAEEPWLYDANEPRYCVCQNVSYGDMVACDNRECPFEWFHYACVGITAPPKGKWYCPQCTASMKRRKHK</sequence>
<dbReference type="InterPro" id="IPR019787">
    <property type="entry name" value="Znf_PHD-finger"/>
</dbReference>
<protein>
    <recommendedName>
        <fullName evidence="14">Inhibitor of growth protein</fullName>
    </recommendedName>
</protein>
<dbReference type="Gene3D" id="3.30.40.10">
    <property type="entry name" value="Zinc/RING finger domain, C3HC4 (zinc finger)"/>
    <property type="match status" value="1"/>
</dbReference>
<evidence type="ECO:0000259" key="16">
    <source>
        <dbReference type="PROSITE" id="PS50016"/>
    </source>
</evidence>
<evidence type="ECO:0000256" key="4">
    <source>
        <dbReference type="ARBA" id="ARBA00022723"/>
    </source>
</evidence>
<dbReference type="PROSITE" id="PS50016">
    <property type="entry name" value="ZF_PHD_2"/>
    <property type="match status" value="1"/>
</dbReference>
<comment type="domain">
    <text evidence="14">The PHD-type zinc finger mediates the binding to H3K4me3.</text>
</comment>
<feature type="compositionally biased region" description="Pro residues" evidence="15">
    <location>
        <begin position="283"/>
        <end position="295"/>
    </location>
</feature>
<dbReference type="GO" id="GO:0035267">
    <property type="term" value="C:NuA4 histone acetyltransferase complex"/>
    <property type="evidence" value="ECO:0007669"/>
    <property type="project" value="TreeGrafter"/>
</dbReference>
<keyword evidence="19" id="KW-1185">Reference proteome</keyword>
<keyword evidence="5 13" id="KW-0863">Zinc-finger</keyword>
<evidence type="ECO:0000256" key="2">
    <source>
        <dbReference type="ARBA" id="ARBA00010210"/>
    </source>
</evidence>
<feature type="site" description="Histone H3K4me3 binding" evidence="11">
    <location>
        <position position="347"/>
    </location>
</feature>
<feature type="region of interest" description="Disordered" evidence="15">
    <location>
        <begin position="268"/>
        <end position="301"/>
    </location>
</feature>
<feature type="region of interest" description="Disordered" evidence="15">
    <location>
        <begin position="129"/>
        <end position="186"/>
    </location>
</feature>
<keyword evidence="10 14" id="KW-0539">Nucleus</keyword>
<dbReference type="SMART" id="SM00249">
    <property type="entry name" value="PHD"/>
    <property type="match status" value="1"/>
</dbReference>
<keyword evidence="6 12" id="KW-0862">Zinc</keyword>
<dbReference type="CDD" id="cd16858">
    <property type="entry name" value="ING_ING3_Yng2p"/>
    <property type="match status" value="1"/>
</dbReference>
<keyword evidence="9" id="KW-0804">Transcription</keyword>
<feature type="site" description="Histone H3K4me3 binding" evidence="11">
    <location>
        <position position="339"/>
    </location>
</feature>
<keyword evidence="8" id="KW-0805">Transcription regulation</keyword>
<keyword evidence="3" id="KW-0341">Growth regulation</keyword>
<evidence type="ECO:0000256" key="11">
    <source>
        <dbReference type="PIRSR" id="PIRSR628651-50"/>
    </source>
</evidence>
<evidence type="ECO:0000256" key="1">
    <source>
        <dbReference type="ARBA" id="ARBA00004123"/>
    </source>
</evidence>
<evidence type="ECO:0000256" key="14">
    <source>
        <dbReference type="RuleBase" id="RU361213"/>
    </source>
</evidence>
<dbReference type="InterPro" id="IPR028651">
    <property type="entry name" value="ING_fam"/>
</dbReference>
<dbReference type="InterPro" id="IPR001965">
    <property type="entry name" value="Znf_PHD"/>
</dbReference>
<feature type="binding site" evidence="12">
    <location>
        <position position="349"/>
    </location>
    <ligand>
        <name>Zn(2+)</name>
        <dbReference type="ChEBI" id="CHEBI:29105"/>
        <label>1</label>
    </ligand>
</feature>
<keyword evidence="7 14" id="KW-0156">Chromatin regulator</keyword>
<organism evidence="18 19">
    <name type="scientific">Amphibalanus amphitrite</name>
    <name type="common">Striped barnacle</name>
    <name type="synonym">Balanus amphitrite</name>
    <dbReference type="NCBI Taxonomy" id="1232801"/>
    <lineage>
        <taxon>Eukaryota</taxon>
        <taxon>Metazoa</taxon>
        <taxon>Ecdysozoa</taxon>
        <taxon>Arthropoda</taxon>
        <taxon>Crustacea</taxon>
        <taxon>Multicrustacea</taxon>
        <taxon>Cirripedia</taxon>
        <taxon>Thoracica</taxon>
        <taxon>Thoracicalcarea</taxon>
        <taxon>Balanomorpha</taxon>
        <taxon>Balanoidea</taxon>
        <taxon>Balanidae</taxon>
        <taxon>Amphibalaninae</taxon>
        <taxon>Amphibalanus</taxon>
    </lineage>
</organism>
<dbReference type="Proteomes" id="UP000440578">
    <property type="component" value="Unassembled WGS sequence"/>
</dbReference>
<dbReference type="InterPro" id="IPR019786">
    <property type="entry name" value="Zinc_finger_PHD-type_CS"/>
</dbReference>
<dbReference type="EMBL" id="VIIS01000007">
    <property type="protein sequence ID" value="KAF0314652.1"/>
    <property type="molecule type" value="Genomic_DNA"/>
</dbReference>
<evidence type="ECO:0000256" key="15">
    <source>
        <dbReference type="SAM" id="MobiDB-lite"/>
    </source>
</evidence>
<evidence type="ECO:0000256" key="10">
    <source>
        <dbReference type="ARBA" id="ARBA00023242"/>
    </source>
</evidence>
<feature type="binding site" evidence="12">
    <location>
        <position position="352"/>
    </location>
    <ligand>
        <name>Zn(2+)</name>
        <dbReference type="ChEBI" id="CHEBI:29105"/>
        <label>1</label>
    </ligand>
</feature>
<feature type="binding site" evidence="12">
    <location>
        <position position="338"/>
    </location>
    <ligand>
        <name>Zn(2+)</name>
        <dbReference type="ChEBI" id="CHEBI:29105"/>
        <label>2</label>
    </ligand>
</feature>
<evidence type="ECO:0000313" key="19">
    <source>
        <dbReference type="Proteomes" id="UP000440578"/>
    </source>
</evidence>
<keyword evidence="4 12" id="KW-0479">Metal-binding</keyword>
<evidence type="ECO:0000256" key="12">
    <source>
        <dbReference type="PIRSR" id="PIRSR628651-51"/>
    </source>
</evidence>
<gene>
    <name evidence="18" type="primary">Ing3_1</name>
    <name evidence="17" type="synonym">Ing3_0</name>
    <name evidence="17" type="ORF">FJT64_011521</name>
    <name evidence="18" type="ORF">FJT64_014891</name>
</gene>
<feature type="binding site" evidence="12">
    <location>
        <position position="365"/>
    </location>
    <ligand>
        <name>Zn(2+)</name>
        <dbReference type="ChEBI" id="CHEBI:29105"/>
        <label>2</label>
    </ligand>
</feature>
<reference evidence="18 19" key="1">
    <citation type="submission" date="2019-07" db="EMBL/GenBank/DDBJ databases">
        <title>Draft genome assembly of a fouling barnacle, Amphibalanus amphitrite (Darwin, 1854): The first reference genome for Thecostraca.</title>
        <authorList>
            <person name="Kim W."/>
        </authorList>
    </citation>
    <scope>NUCLEOTIDE SEQUENCE [LARGE SCALE GENOMIC DNA]</scope>
    <source>
        <strain evidence="18">SNU_AA5</strain>
        <tissue evidence="18">Soma without cirri and trophi</tissue>
    </source>
</reference>
<feature type="site" description="Histone H3K4me3 binding" evidence="11">
    <location>
        <position position="324"/>
    </location>
</feature>
<evidence type="ECO:0000256" key="13">
    <source>
        <dbReference type="PROSITE-ProRule" id="PRU00146"/>
    </source>
</evidence>
<dbReference type="EMBL" id="VIIS01001967">
    <property type="protein sequence ID" value="KAF0290305.1"/>
    <property type="molecule type" value="Genomic_DNA"/>
</dbReference>
<evidence type="ECO:0000256" key="3">
    <source>
        <dbReference type="ARBA" id="ARBA00022604"/>
    </source>
</evidence>
<feature type="compositionally biased region" description="Basic and acidic residues" evidence="15">
    <location>
        <begin position="162"/>
        <end position="177"/>
    </location>
</feature>
<dbReference type="Pfam" id="PF12998">
    <property type="entry name" value="ING"/>
    <property type="match status" value="1"/>
</dbReference>
<dbReference type="PANTHER" id="PTHR10333:SF103">
    <property type="entry name" value="INHIBITOR OF GROWTH PROTEIN 3"/>
    <property type="match status" value="1"/>
</dbReference>
<dbReference type="InterPro" id="IPR024610">
    <property type="entry name" value="ING_N_histone-binding"/>
</dbReference>
<feature type="domain" description="PHD-type" evidence="16">
    <location>
        <begin position="322"/>
        <end position="371"/>
    </location>
</feature>
<dbReference type="Pfam" id="PF00628">
    <property type="entry name" value="PHD"/>
    <property type="match status" value="1"/>
</dbReference>
<dbReference type="InterPro" id="IPR013083">
    <property type="entry name" value="Znf_RING/FYVE/PHD"/>
</dbReference>
<evidence type="ECO:0000256" key="8">
    <source>
        <dbReference type="ARBA" id="ARBA00023015"/>
    </source>
</evidence>
<comment type="caution">
    <text evidence="18">The sequence shown here is derived from an EMBL/GenBank/DDBJ whole genome shotgun (WGS) entry which is preliminary data.</text>
</comment>
<feature type="binding site" evidence="12">
    <location>
        <position position="327"/>
    </location>
    <ligand>
        <name>Zn(2+)</name>
        <dbReference type="ChEBI" id="CHEBI:29105"/>
        <label>1</label>
    </ligand>
</feature>
<dbReference type="PANTHER" id="PTHR10333">
    <property type="entry name" value="INHIBITOR OF GROWTH PROTEIN"/>
    <property type="match status" value="1"/>
</dbReference>
<name>A0A6A4XHW3_AMPAM</name>
<evidence type="ECO:0000256" key="6">
    <source>
        <dbReference type="ARBA" id="ARBA00022833"/>
    </source>
</evidence>
<evidence type="ECO:0000313" key="18">
    <source>
        <dbReference type="EMBL" id="KAF0314652.1"/>
    </source>
</evidence>
<feature type="binding site" evidence="12">
    <location>
        <position position="343"/>
    </location>
    <ligand>
        <name>Zn(2+)</name>
        <dbReference type="ChEBI" id="CHEBI:29105"/>
        <label>2</label>
    </ligand>
</feature>
<evidence type="ECO:0000256" key="5">
    <source>
        <dbReference type="ARBA" id="ARBA00022771"/>
    </source>
</evidence>
<feature type="site" description="Histone H3K4me3 binding" evidence="11">
    <location>
        <position position="335"/>
    </location>
</feature>
<feature type="binding site" evidence="12">
    <location>
        <position position="325"/>
    </location>
    <ligand>
        <name>Zn(2+)</name>
        <dbReference type="ChEBI" id="CHEBI:29105"/>
        <label>1</label>
    </ligand>
</feature>
<accession>A0A6A4XHW3</accession>
<dbReference type="CDD" id="cd15505">
    <property type="entry name" value="PHD_ING"/>
    <property type="match status" value="1"/>
</dbReference>
<dbReference type="SMART" id="SM01408">
    <property type="entry name" value="ING"/>
    <property type="match status" value="1"/>
</dbReference>
<dbReference type="GO" id="GO:0005634">
    <property type="term" value="C:nucleus"/>
    <property type="evidence" value="ECO:0007669"/>
    <property type="project" value="UniProtKB-SubCell"/>
</dbReference>
<evidence type="ECO:0000256" key="9">
    <source>
        <dbReference type="ARBA" id="ARBA00023163"/>
    </source>
</evidence>
<dbReference type="PROSITE" id="PS01359">
    <property type="entry name" value="ZF_PHD_1"/>
    <property type="match status" value="1"/>
</dbReference>
<dbReference type="InterPro" id="IPR011011">
    <property type="entry name" value="Znf_FYVE_PHD"/>
</dbReference>
<feature type="binding site" evidence="12">
    <location>
        <position position="368"/>
    </location>
    <ligand>
        <name>Zn(2+)</name>
        <dbReference type="ChEBI" id="CHEBI:29105"/>
        <label>2</label>
    </ligand>
</feature>
<comment type="subunit">
    <text evidence="14">Component of an histone acetyltransferase complex. Interacts with H3K4me3 and to a lesser extent with H3K4me2.</text>
</comment>
<evidence type="ECO:0000313" key="17">
    <source>
        <dbReference type="EMBL" id="KAF0290305.1"/>
    </source>
</evidence>
<evidence type="ECO:0000256" key="7">
    <source>
        <dbReference type="ARBA" id="ARBA00022853"/>
    </source>
</evidence>
<comment type="function">
    <text evidence="14">Component of an histone acetyltransferase complex.</text>
</comment>
<dbReference type="AlphaFoldDB" id="A0A6A4XHW3"/>
<dbReference type="GO" id="GO:0008270">
    <property type="term" value="F:zinc ion binding"/>
    <property type="evidence" value="ECO:0007669"/>
    <property type="project" value="UniProtKB-KW"/>
</dbReference>
<comment type="subcellular location">
    <subcellularLocation>
        <location evidence="1 14">Nucleus</location>
    </subcellularLocation>
</comment>
<dbReference type="Gene3D" id="6.10.140.1740">
    <property type="match status" value="1"/>
</dbReference>